<proteinExistence type="predicted"/>
<gene>
    <name evidence="1" type="ORF">SPJ1_0515</name>
</gene>
<dbReference type="EMBL" id="ALYM01000001">
    <property type="protein sequence ID" value="EMG26553.1"/>
    <property type="molecule type" value="Genomic_DNA"/>
</dbReference>
<organism evidence="1 2">
    <name type="scientific">Streptococcus parauberis KRS-02083</name>
    <dbReference type="NCBI Taxonomy" id="1207545"/>
    <lineage>
        <taxon>Bacteria</taxon>
        <taxon>Bacillati</taxon>
        <taxon>Bacillota</taxon>
        <taxon>Bacilli</taxon>
        <taxon>Lactobacillales</taxon>
        <taxon>Streptococcaceae</taxon>
        <taxon>Streptococcus</taxon>
    </lineage>
</organism>
<evidence type="ECO:0000313" key="2">
    <source>
        <dbReference type="Proteomes" id="UP000011769"/>
    </source>
</evidence>
<name>A0ABN0IUG8_9STRE</name>
<reference evidence="1 2" key="1">
    <citation type="journal article" date="2013" name="PLoS ONE">
        <title>Comparative Genomic Characterization of Three Streptococcus parauberis Strains in Fish Pathogen, as Assessed by Wide-Genome Analyses.</title>
        <authorList>
            <person name="Nho S.W."/>
            <person name="Hikima J."/>
            <person name="Park S.B."/>
            <person name="Jang H.B."/>
            <person name="Cha I.S."/>
            <person name="Yasuike M."/>
            <person name="Nakamura Y."/>
            <person name="Fujiwara A."/>
            <person name="Sano M."/>
            <person name="Kanai K."/>
            <person name="Kondo H."/>
            <person name="Hirono I."/>
            <person name="Takeyama H."/>
            <person name="Aoki T."/>
            <person name="Jung T.S."/>
        </authorList>
    </citation>
    <scope>NUCLEOTIDE SEQUENCE [LARGE SCALE GENOMIC DNA]</scope>
    <source>
        <strain evidence="1 2">KRS-02083</strain>
    </source>
</reference>
<protein>
    <submittedName>
        <fullName evidence="1">Uncharacterized protein</fullName>
    </submittedName>
</protein>
<dbReference type="Proteomes" id="UP000011769">
    <property type="component" value="Unassembled WGS sequence"/>
</dbReference>
<comment type="caution">
    <text evidence="1">The sequence shown here is derived from an EMBL/GenBank/DDBJ whole genome shotgun (WGS) entry which is preliminary data.</text>
</comment>
<accession>A0ABN0IUG8</accession>
<keyword evidence="2" id="KW-1185">Reference proteome</keyword>
<sequence>MKYIPKKIQLLKEDIEATRKSLIKNPTYSDTRVKGGNYQN</sequence>
<evidence type="ECO:0000313" key="1">
    <source>
        <dbReference type="EMBL" id="EMG26553.1"/>
    </source>
</evidence>